<reference evidence="2 3" key="1">
    <citation type="submission" date="2017-11" db="EMBL/GenBank/DDBJ databases">
        <title>Genomic Encyclopedia of Archaeal and Bacterial Type Strains, Phase II (KMG-II): From Individual Species to Whole Genera.</title>
        <authorList>
            <person name="Goeker M."/>
        </authorList>
    </citation>
    <scope>NUCLEOTIDE SEQUENCE [LARGE SCALE GENOMIC DNA]</scope>
    <source>
        <strain evidence="2 3">DSM 27268</strain>
    </source>
</reference>
<evidence type="ECO:0000313" key="2">
    <source>
        <dbReference type="EMBL" id="PJJ75465.1"/>
    </source>
</evidence>
<dbReference type="Pfam" id="PF13858">
    <property type="entry name" value="DUF4199"/>
    <property type="match status" value="1"/>
</dbReference>
<feature type="transmembrane region" description="Helical" evidence="1">
    <location>
        <begin position="42"/>
        <end position="62"/>
    </location>
</feature>
<accession>A0A2M9CUE3</accession>
<keyword evidence="3" id="KW-1185">Reference proteome</keyword>
<protein>
    <submittedName>
        <fullName evidence="2">Uncharacterized protein DUF4199</fullName>
    </submittedName>
</protein>
<organism evidence="2 3">
    <name type="scientific">Thermoflavifilum aggregans</name>
    <dbReference type="NCBI Taxonomy" id="454188"/>
    <lineage>
        <taxon>Bacteria</taxon>
        <taxon>Pseudomonadati</taxon>
        <taxon>Bacteroidota</taxon>
        <taxon>Chitinophagia</taxon>
        <taxon>Chitinophagales</taxon>
        <taxon>Chitinophagaceae</taxon>
        <taxon>Thermoflavifilum</taxon>
    </lineage>
</organism>
<keyword evidence="1" id="KW-0472">Membrane</keyword>
<dbReference type="Proteomes" id="UP000230000">
    <property type="component" value="Unassembled WGS sequence"/>
</dbReference>
<keyword evidence="1" id="KW-0812">Transmembrane</keyword>
<dbReference type="OrthoDB" id="678029at2"/>
<gene>
    <name evidence="2" type="ORF">BXY57_1042</name>
</gene>
<feature type="transmembrane region" description="Helical" evidence="1">
    <location>
        <begin position="15"/>
        <end position="35"/>
    </location>
</feature>
<feature type="transmembrane region" description="Helical" evidence="1">
    <location>
        <begin position="137"/>
        <end position="164"/>
    </location>
</feature>
<comment type="caution">
    <text evidence="2">The sequence shown here is derived from an EMBL/GenBank/DDBJ whole genome shotgun (WGS) entry which is preliminary data.</text>
</comment>
<feature type="transmembrane region" description="Helical" evidence="1">
    <location>
        <begin position="82"/>
        <end position="104"/>
    </location>
</feature>
<name>A0A2M9CUE3_9BACT</name>
<dbReference type="AlphaFoldDB" id="A0A2M9CUE3"/>
<proteinExistence type="predicted"/>
<evidence type="ECO:0000313" key="3">
    <source>
        <dbReference type="Proteomes" id="UP000230000"/>
    </source>
</evidence>
<sequence>MEQSPQTPASPKTHLQWGILTAVVMIVLFVVYYVFAVPQQGFARWIPTLLFVVLIILAQQAYGKAMANRVTYGELFANGFKTTAVTTSLYVVFMILFLIIVPGFKEQSLNMAREAMEKKGNMTEDQINMAMSFTAKYFTVFMLAGTIFGTLIAGVIASLIGAAIARKEGKSAPPAS</sequence>
<dbReference type="EMBL" id="PGFG01000001">
    <property type="protein sequence ID" value="PJJ75465.1"/>
    <property type="molecule type" value="Genomic_DNA"/>
</dbReference>
<dbReference type="RefSeq" id="WP_100314070.1">
    <property type="nucleotide sequence ID" value="NZ_PGFG01000001.1"/>
</dbReference>
<keyword evidence="1" id="KW-1133">Transmembrane helix</keyword>
<dbReference type="InterPro" id="IPR025250">
    <property type="entry name" value="DUF4199"/>
</dbReference>
<evidence type="ECO:0000256" key="1">
    <source>
        <dbReference type="SAM" id="Phobius"/>
    </source>
</evidence>